<sequence>MEEHRGLVNAAESSSAQVLRETDASFSKGLLSNTSSKEPITSHTSSSPQTVQCKETYTSAQSQCCSWSSPESTILFRRPPEWGEELDKLPLVERMIRLAMYWPDGKRKSSKWYYHLNFTAKMKRADGFDCRVDNLFFAEITHMQGEDEWVISCCCVIKPNASGHCYGCRNNGYPGMKHPNNVDAYSGGHMNGCLPFGFHSSVDSDCEDLSLEDEEDMLRRRYKGLDKPGGFKIAYPPFASPILCECC</sequence>
<keyword evidence="4" id="KW-1185">Reference proteome</keyword>
<evidence type="ECO:0000259" key="2">
    <source>
        <dbReference type="Pfam" id="PF12274"/>
    </source>
</evidence>
<dbReference type="AlphaFoldDB" id="A0A0D9WLG4"/>
<dbReference type="HOGENOM" id="CLU_1125919_0_0_1"/>
<organism evidence="3 4">
    <name type="scientific">Leersia perrieri</name>
    <dbReference type="NCBI Taxonomy" id="77586"/>
    <lineage>
        <taxon>Eukaryota</taxon>
        <taxon>Viridiplantae</taxon>
        <taxon>Streptophyta</taxon>
        <taxon>Embryophyta</taxon>
        <taxon>Tracheophyta</taxon>
        <taxon>Spermatophyta</taxon>
        <taxon>Magnoliopsida</taxon>
        <taxon>Liliopsida</taxon>
        <taxon>Poales</taxon>
        <taxon>Poaceae</taxon>
        <taxon>BOP clade</taxon>
        <taxon>Oryzoideae</taxon>
        <taxon>Oryzeae</taxon>
        <taxon>Oryzinae</taxon>
        <taxon>Leersia</taxon>
    </lineage>
</organism>
<reference evidence="3" key="3">
    <citation type="submission" date="2015-04" db="UniProtKB">
        <authorList>
            <consortium name="EnsemblPlants"/>
        </authorList>
    </citation>
    <scope>IDENTIFICATION</scope>
</reference>
<proteinExistence type="predicted"/>
<protein>
    <recommendedName>
        <fullName evidence="2">DUF3615 domain-containing protein</fullName>
    </recommendedName>
</protein>
<reference evidence="4" key="2">
    <citation type="submission" date="2013-12" db="EMBL/GenBank/DDBJ databases">
        <authorList>
            <person name="Yu Y."/>
            <person name="Lee S."/>
            <person name="de Baynast K."/>
            <person name="Wissotski M."/>
            <person name="Liu L."/>
            <person name="Talag J."/>
            <person name="Goicoechea J."/>
            <person name="Angelova A."/>
            <person name="Jetty R."/>
            <person name="Kudrna D."/>
            <person name="Golser W."/>
            <person name="Rivera L."/>
            <person name="Zhang J."/>
            <person name="Wing R."/>
        </authorList>
    </citation>
    <scope>NUCLEOTIDE SEQUENCE</scope>
</reference>
<dbReference type="InterPro" id="IPR022059">
    <property type="entry name" value="DUF3615"/>
</dbReference>
<evidence type="ECO:0000313" key="4">
    <source>
        <dbReference type="Proteomes" id="UP000032180"/>
    </source>
</evidence>
<dbReference type="Gramene" id="LPERR06G01880.3">
    <property type="protein sequence ID" value="LPERR06G01880.3"/>
    <property type="gene ID" value="LPERR06G01880"/>
</dbReference>
<reference evidence="3 4" key="1">
    <citation type="submission" date="2012-08" db="EMBL/GenBank/DDBJ databases">
        <title>Oryza genome evolution.</title>
        <authorList>
            <person name="Wing R.A."/>
        </authorList>
    </citation>
    <scope>NUCLEOTIDE SEQUENCE</scope>
</reference>
<evidence type="ECO:0000256" key="1">
    <source>
        <dbReference type="SAM" id="MobiDB-lite"/>
    </source>
</evidence>
<accession>A0A0D9WLG4</accession>
<dbReference type="PANTHER" id="PTHR33326">
    <property type="entry name" value="OS05G0543800 PROTEIN"/>
    <property type="match status" value="1"/>
</dbReference>
<dbReference type="Pfam" id="PF12274">
    <property type="entry name" value="DUF3615"/>
    <property type="match status" value="1"/>
</dbReference>
<dbReference type="EnsemblPlants" id="LPERR06G01880.3">
    <property type="protein sequence ID" value="LPERR06G01880.3"/>
    <property type="gene ID" value="LPERR06G01880"/>
</dbReference>
<evidence type="ECO:0000313" key="3">
    <source>
        <dbReference type="EnsemblPlants" id="LPERR06G01880.3"/>
    </source>
</evidence>
<dbReference type="PANTHER" id="PTHR33326:SF44">
    <property type="entry name" value="OS10G0494950 PROTEIN"/>
    <property type="match status" value="1"/>
</dbReference>
<feature type="domain" description="DUF3615" evidence="2">
    <location>
        <begin position="107"/>
        <end position="179"/>
    </location>
</feature>
<feature type="region of interest" description="Disordered" evidence="1">
    <location>
        <begin position="30"/>
        <end position="51"/>
    </location>
</feature>
<name>A0A0D9WLG4_9ORYZ</name>
<dbReference type="Proteomes" id="UP000032180">
    <property type="component" value="Chromosome 6"/>
</dbReference>